<feature type="domain" description="Glycosyl hydrolase family 30 TIM-barrel" evidence="6">
    <location>
        <begin position="200"/>
        <end position="346"/>
    </location>
</feature>
<keyword evidence="4" id="KW-0326">Glycosidase</keyword>
<name>A0ABU3D4T9_9FLAO</name>
<dbReference type="InterPro" id="IPR017853">
    <property type="entry name" value="GH"/>
</dbReference>
<evidence type="ECO:0000256" key="2">
    <source>
        <dbReference type="ARBA" id="ARBA00022729"/>
    </source>
</evidence>
<dbReference type="PANTHER" id="PTHR11069">
    <property type="entry name" value="GLUCOSYLCERAMIDASE"/>
    <property type="match status" value="1"/>
</dbReference>
<accession>A0ABU3D4T9</accession>
<feature type="chain" id="PRO_5047415393" description="Glycosyl hydrolase family 30 TIM-barrel domain-containing protein" evidence="5">
    <location>
        <begin position="27"/>
        <end position="538"/>
    </location>
</feature>
<reference evidence="7 8" key="1">
    <citation type="submission" date="2023-09" db="EMBL/GenBank/DDBJ databases">
        <authorList>
            <person name="Rey-Velasco X."/>
        </authorList>
    </citation>
    <scope>NUCLEOTIDE SEQUENCE [LARGE SCALE GENOMIC DNA]</scope>
    <source>
        <strain evidence="7 8">F117</strain>
    </source>
</reference>
<gene>
    <name evidence="7" type="ORF">RM539_08120</name>
</gene>
<evidence type="ECO:0000256" key="5">
    <source>
        <dbReference type="SAM" id="SignalP"/>
    </source>
</evidence>
<dbReference type="Gene3D" id="3.20.20.80">
    <property type="entry name" value="Glycosidases"/>
    <property type="match status" value="1"/>
</dbReference>
<dbReference type="InterPro" id="IPR033453">
    <property type="entry name" value="Glyco_hydro_30_TIM-barrel"/>
</dbReference>
<dbReference type="InterPro" id="IPR001139">
    <property type="entry name" value="Glyco_hydro_30"/>
</dbReference>
<comment type="caution">
    <text evidence="7">The sequence shown here is derived from an EMBL/GenBank/DDBJ whole genome shotgun (WGS) entry which is preliminary data.</text>
</comment>
<keyword evidence="2 5" id="KW-0732">Signal</keyword>
<dbReference type="PANTHER" id="PTHR11069:SF38">
    <property type="entry name" value="GLUCURONOXYLANASE XYNC"/>
    <property type="match status" value="1"/>
</dbReference>
<organism evidence="7 8">
    <name type="scientific">Autumnicola musiva</name>
    <dbReference type="NCBI Taxonomy" id="3075589"/>
    <lineage>
        <taxon>Bacteria</taxon>
        <taxon>Pseudomonadati</taxon>
        <taxon>Bacteroidota</taxon>
        <taxon>Flavobacteriia</taxon>
        <taxon>Flavobacteriales</taxon>
        <taxon>Flavobacteriaceae</taxon>
        <taxon>Autumnicola</taxon>
    </lineage>
</organism>
<dbReference type="InterPro" id="IPR013780">
    <property type="entry name" value="Glyco_hydro_b"/>
</dbReference>
<evidence type="ECO:0000256" key="3">
    <source>
        <dbReference type="ARBA" id="ARBA00022801"/>
    </source>
</evidence>
<dbReference type="Pfam" id="PF02055">
    <property type="entry name" value="Glyco_hydro_30"/>
    <property type="match status" value="1"/>
</dbReference>
<keyword evidence="8" id="KW-1185">Reference proteome</keyword>
<dbReference type="EMBL" id="JAVRHK010000004">
    <property type="protein sequence ID" value="MDT0676546.1"/>
    <property type="molecule type" value="Genomic_DNA"/>
</dbReference>
<dbReference type="RefSeq" id="WP_311502886.1">
    <property type="nucleotide sequence ID" value="NZ_JAVRHK010000004.1"/>
</dbReference>
<evidence type="ECO:0000313" key="7">
    <source>
        <dbReference type="EMBL" id="MDT0676546.1"/>
    </source>
</evidence>
<protein>
    <recommendedName>
        <fullName evidence="6">Glycosyl hydrolase family 30 TIM-barrel domain-containing protein</fullName>
    </recommendedName>
</protein>
<dbReference type="Proteomes" id="UP001262582">
    <property type="component" value="Unassembled WGS sequence"/>
</dbReference>
<dbReference type="Gene3D" id="2.60.40.1180">
    <property type="entry name" value="Golgi alpha-mannosidase II"/>
    <property type="match status" value="1"/>
</dbReference>
<dbReference type="SUPFAM" id="SSF51445">
    <property type="entry name" value="(Trans)glycosidases"/>
    <property type="match status" value="1"/>
</dbReference>
<evidence type="ECO:0000313" key="8">
    <source>
        <dbReference type="Proteomes" id="UP001262582"/>
    </source>
</evidence>
<evidence type="ECO:0000259" key="6">
    <source>
        <dbReference type="Pfam" id="PF02055"/>
    </source>
</evidence>
<evidence type="ECO:0000256" key="4">
    <source>
        <dbReference type="RuleBase" id="RU361188"/>
    </source>
</evidence>
<keyword evidence="3 4" id="KW-0378">Hydrolase</keyword>
<dbReference type="PROSITE" id="PS51257">
    <property type="entry name" value="PROKAR_LIPOPROTEIN"/>
    <property type="match status" value="1"/>
</dbReference>
<dbReference type="SUPFAM" id="SSF51011">
    <property type="entry name" value="Glycosyl hydrolase domain"/>
    <property type="match status" value="1"/>
</dbReference>
<feature type="signal peptide" evidence="5">
    <location>
        <begin position="1"/>
        <end position="26"/>
    </location>
</feature>
<proteinExistence type="inferred from homology"/>
<comment type="similarity">
    <text evidence="1 4">Belongs to the glycosyl hydrolase 30 family.</text>
</comment>
<sequence length="538" mass="59415">MGKMKKIKWLVLCLILVGSQFIISCAKDDEVANTAQLNWNLDSVATGDLPANGGTISLDVNWAYTEWIIRVEEVLEGEDFIESISPRVAGSESAGSTNTTVSIRYKENTNYEKNVIRISLEASDGSGEKFQRTLSQAGKELVPISLDINKDFTYQTISGFGGANMMWGTDFLNSNEIELAFGTGEGELGLSIYRVRLSPVREDWPAVVETVKEAKNYGATIIASPWSPPAALKSNNSLVGGELLEENYAAYANYLNDFVQFMAGQGAAVDVVSIQNEPDIEVGYESSDWTADEVYDFIKNHGGTIQGARLTAAESFNFNQSYTDQILNDPEALANLDIVSGHIYGGGLAPYPLAEEKDVEVWMTEYLMNQNSGSDINNWNREEAAIWEESMNMVETIHGAMVSNWNAYIWWYIRRYYSFLGDGEQGTTRGETLRRGDAMAQYAKHVRPGYTRISAGLSEPRDVNITAYSGEGKIVVVLINKEESSIPGIELELQEGFNSVEATTTSLNHRQSELDVTIEDRVASLNIPARSVTTVVME</sequence>
<evidence type="ECO:0000256" key="1">
    <source>
        <dbReference type="ARBA" id="ARBA00005382"/>
    </source>
</evidence>